<dbReference type="PANTHER" id="PTHR10302">
    <property type="entry name" value="SINGLE-STRANDED DNA-BINDING PROTEIN"/>
    <property type="match status" value="1"/>
</dbReference>
<dbReference type="InterPro" id="IPR000424">
    <property type="entry name" value="Primosome_PriB/ssb"/>
</dbReference>
<dbReference type="InterPro" id="IPR011344">
    <property type="entry name" value="ssDNA-bd"/>
</dbReference>
<reference evidence="8" key="3">
    <citation type="submission" date="2023-10" db="EMBL/GenBank/DDBJ databases">
        <title>Genome of potential pathogenic bacteria in Crohn's disease.</title>
        <authorList>
            <person name="Rodriguez-Palacios A."/>
        </authorList>
    </citation>
    <scope>NUCLEOTIDE SEQUENCE</scope>
    <source>
        <strain evidence="8">CavFT-hAR107</strain>
    </source>
</reference>
<dbReference type="Proteomes" id="UP000283833">
    <property type="component" value="Unassembled WGS sequence"/>
</dbReference>
<reference evidence="7" key="4">
    <citation type="submission" date="2023-10" db="EMBL/GenBank/DDBJ databases">
        <title>Genome of Potential pathogenic bacteria in Crohn's disease.</title>
        <authorList>
            <person name="Rodriguez-Palacios A."/>
        </authorList>
    </citation>
    <scope>NUCLEOTIDE SEQUENCE</scope>
    <source>
        <strain evidence="7">CavFT-hAR11</strain>
    </source>
</reference>
<dbReference type="Proteomes" id="UP001181258">
    <property type="component" value="Unassembled WGS sequence"/>
</dbReference>
<comment type="caution">
    <text evidence="2">Lacks conserved residue(s) required for the propagation of feature annotation.</text>
</comment>
<dbReference type="GO" id="GO:0009295">
    <property type="term" value="C:nucleoid"/>
    <property type="evidence" value="ECO:0007669"/>
    <property type="project" value="TreeGrafter"/>
</dbReference>
<gene>
    <name evidence="10" type="ORF">DWX04_09575</name>
    <name evidence="9" type="ORF">DWY53_11285</name>
    <name evidence="6" type="ORF">GAY12_16200</name>
    <name evidence="5" type="ORF">GAZ06_19190</name>
    <name evidence="4" type="ORF">GAZ09_18860</name>
    <name evidence="7" type="ORF">RVH43_10635</name>
    <name evidence="8" type="ORF">RVY68_06310</name>
</gene>
<evidence type="ECO:0000256" key="1">
    <source>
        <dbReference type="ARBA" id="ARBA00023125"/>
    </source>
</evidence>
<evidence type="ECO:0000313" key="12">
    <source>
        <dbReference type="Proteomes" id="UP000283833"/>
    </source>
</evidence>
<dbReference type="EMBL" id="WDBZ01000048">
    <property type="protein sequence ID" value="KAB6448073.1"/>
    <property type="molecule type" value="Genomic_DNA"/>
</dbReference>
<dbReference type="CDD" id="cd04496">
    <property type="entry name" value="SSB_OBF"/>
    <property type="match status" value="1"/>
</dbReference>
<comment type="subunit">
    <text evidence="2">Homotetramer.</text>
</comment>
<dbReference type="Proteomes" id="UP000462015">
    <property type="component" value="Unassembled WGS sequence"/>
</dbReference>
<dbReference type="EMBL" id="JAWDET010000006">
    <property type="protein sequence ID" value="MDU0241054.1"/>
    <property type="molecule type" value="Genomic_DNA"/>
</dbReference>
<dbReference type="PROSITE" id="PS50935">
    <property type="entry name" value="SSB"/>
    <property type="match status" value="1"/>
</dbReference>
<comment type="caution">
    <text evidence="9">The sequence shown here is derived from an EMBL/GenBank/DDBJ whole genome shotgun (WGS) entry which is preliminary data.</text>
</comment>
<evidence type="ECO:0000313" key="15">
    <source>
        <dbReference type="Proteomes" id="UP000483142"/>
    </source>
</evidence>
<name>A0A395VCI5_PHOVU</name>
<dbReference type="Proteomes" id="UP001181239">
    <property type="component" value="Unassembled WGS sequence"/>
</dbReference>
<evidence type="ECO:0000256" key="2">
    <source>
        <dbReference type="HAMAP-Rule" id="MF_00984"/>
    </source>
</evidence>
<organism evidence="9 11">
    <name type="scientific">Phocaeicola vulgatus</name>
    <name type="common">Bacteroides vulgatus</name>
    <dbReference type="NCBI Taxonomy" id="821"/>
    <lineage>
        <taxon>Bacteria</taxon>
        <taxon>Pseudomonadati</taxon>
        <taxon>Bacteroidota</taxon>
        <taxon>Bacteroidia</taxon>
        <taxon>Bacteroidales</taxon>
        <taxon>Bacteroidaceae</taxon>
        <taxon>Phocaeicola</taxon>
    </lineage>
</organism>
<protein>
    <recommendedName>
        <fullName evidence="2 3">Single-stranded DNA-binding protein</fullName>
        <shortName evidence="2">SSB</shortName>
    </recommendedName>
</protein>
<evidence type="ECO:0000313" key="11">
    <source>
        <dbReference type="Proteomes" id="UP000266497"/>
    </source>
</evidence>
<dbReference type="PIRSF" id="PIRSF002070">
    <property type="entry name" value="SSB"/>
    <property type="match status" value="1"/>
</dbReference>
<dbReference type="Proteomes" id="UP000266497">
    <property type="component" value="Unassembled WGS sequence"/>
</dbReference>
<evidence type="ECO:0000313" key="10">
    <source>
        <dbReference type="EMBL" id="RGT94078.1"/>
    </source>
</evidence>
<evidence type="ECO:0000313" key="7">
    <source>
        <dbReference type="EMBL" id="MDU0241054.1"/>
    </source>
</evidence>
<accession>A0A395VCI5</accession>
<dbReference type="Proteomes" id="UP000468344">
    <property type="component" value="Unassembled WGS sequence"/>
</dbReference>
<dbReference type="Gene3D" id="2.40.50.140">
    <property type="entry name" value="Nucleic acid-binding proteins"/>
    <property type="match status" value="1"/>
</dbReference>
<dbReference type="EMBL" id="QRXI01000010">
    <property type="protein sequence ID" value="RGT94078.1"/>
    <property type="molecule type" value="Genomic_DNA"/>
</dbReference>
<dbReference type="HAMAP" id="MF_00984">
    <property type="entry name" value="SSB"/>
    <property type="match status" value="1"/>
</dbReference>
<keyword evidence="1 2" id="KW-0238">DNA-binding</keyword>
<reference evidence="13 14" key="2">
    <citation type="journal article" date="2019" name="Nat. Med.">
        <title>A library of human gut bacterial isolates paired with longitudinal multiomics data enables mechanistic microbiome research.</title>
        <authorList>
            <person name="Poyet M."/>
            <person name="Groussin M."/>
            <person name="Gibbons S.M."/>
            <person name="Avila-Pacheco J."/>
            <person name="Jiang X."/>
            <person name="Kearney S.M."/>
            <person name="Perrotta A.R."/>
            <person name="Berdy B."/>
            <person name="Zhao S."/>
            <person name="Lieberman T.D."/>
            <person name="Swanson P.K."/>
            <person name="Smith M."/>
            <person name="Roesemann S."/>
            <person name="Alexander J.E."/>
            <person name="Rich S.A."/>
            <person name="Livny J."/>
            <person name="Vlamakis H."/>
            <person name="Clish C."/>
            <person name="Bullock K."/>
            <person name="Deik A."/>
            <person name="Scott J."/>
            <person name="Pierce K.A."/>
            <person name="Xavier R.J."/>
            <person name="Alm E.J."/>
        </authorList>
    </citation>
    <scope>NUCLEOTIDE SEQUENCE [LARGE SCALE GENOMIC DNA]</scope>
    <source>
        <strain evidence="5 14">BIOML-A140</strain>
        <strain evidence="4 15">BIOML-A141</strain>
        <strain evidence="6 13">BIOML-A98</strain>
    </source>
</reference>
<dbReference type="EMBL" id="JAWDHD010000008">
    <property type="protein sequence ID" value="MDU0248312.1"/>
    <property type="molecule type" value="Genomic_DNA"/>
</dbReference>
<dbReference type="Proteomes" id="UP000483142">
    <property type="component" value="Unassembled WGS sequence"/>
</dbReference>
<dbReference type="AlphaFoldDB" id="A0A395VCI5"/>
<evidence type="ECO:0000313" key="8">
    <source>
        <dbReference type="EMBL" id="MDU0248312.1"/>
    </source>
</evidence>
<proteinExistence type="inferred from homology"/>
<dbReference type="PANTHER" id="PTHR10302:SF27">
    <property type="entry name" value="SINGLE-STRANDED DNA-BINDING PROTEIN"/>
    <property type="match status" value="1"/>
</dbReference>
<dbReference type="EMBL" id="QRUD01000029">
    <property type="protein sequence ID" value="RGR38957.1"/>
    <property type="molecule type" value="Genomic_DNA"/>
</dbReference>
<evidence type="ECO:0000313" key="9">
    <source>
        <dbReference type="EMBL" id="RGR38957.1"/>
    </source>
</evidence>
<evidence type="ECO:0000313" key="6">
    <source>
        <dbReference type="EMBL" id="KAB6632607.1"/>
    </source>
</evidence>
<dbReference type="NCBIfam" id="TIGR00621">
    <property type="entry name" value="ssb"/>
    <property type="match status" value="1"/>
</dbReference>
<evidence type="ECO:0000313" key="5">
    <source>
        <dbReference type="EMBL" id="KAB6472844.1"/>
    </source>
</evidence>
<dbReference type="InterPro" id="IPR012340">
    <property type="entry name" value="NA-bd_OB-fold"/>
</dbReference>
<dbReference type="EMBL" id="WDBY01000049">
    <property type="protein sequence ID" value="KAB6472844.1"/>
    <property type="molecule type" value="Genomic_DNA"/>
</dbReference>
<evidence type="ECO:0000313" key="14">
    <source>
        <dbReference type="Proteomes" id="UP000468344"/>
    </source>
</evidence>
<dbReference type="RefSeq" id="WP_117697392.1">
    <property type="nucleotide sequence ID" value="NZ_CAXTGH010000029.1"/>
</dbReference>
<evidence type="ECO:0000313" key="13">
    <source>
        <dbReference type="Proteomes" id="UP000462015"/>
    </source>
</evidence>
<evidence type="ECO:0000256" key="3">
    <source>
        <dbReference type="PIRNR" id="PIRNR002070"/>
    </source>
</evidence>
<dbReference type="EMBL" id="WDAL01000034">
    <property type="protein sequence ID" value="KAB6632607.1"/>
    <property type="molecule type" value="Genomic_DNA"/>
</dbReference>
<reference evidence="11 12" key="1">
    <citation type="submission" date="2018-08" db="EMBL/GenBank/DDBJ databases">
        <title>A genome reference for cultivated species of the human gut microbiota.</title>
        <authorList>
            <person name="Zou Y."/>
            <person name="Xue W."/>
            <person name="Luo G."/>
        </authorList>
    </citation>
    <scope>NUCLEOTIDE SEQUENCE [LARGE SCALE GENOMIC DNA]</scope>
    <source>
        <strain evidence="10 12">AF18-14</strain>
        <strain evidence="9 11">AF25-30LB</strain>
    </source>
</reference>
<dbReference type="SUPFAM" id="SSF50249">
    <property type="entry name" value="Nucleic acid-binding proteins"/>
    <property type="match status" value="1"/>
</dbReference>
<dbReference type="GO" id="GO:0006260">
    <property type="term" value="P:DNA replication"/>
    <property type="evidence" value="ECO:0007669"/>
    <property type="project" value="InterPro"/>
</dbReference>
<dbReference type="Pfam" id="PF00436">
    <property type="entry name" value="SSB"/>
    <property type="match status" value="1"/>
</dbReference>
<dbReference type="GO" id="GO:0003697">
    <property type="term" value="F:single-stranded DNA binding"/>
    <property type="evidence" value="ECO:0007669"/>
    <property type="project" value="UniProtKB-UniRule"/>
</dbReference>
<sequence>MSVNKAILLGHLGKDPDVRYLEGGVAVGQFSLATTKRAQTLPNGTQIPERTEWHNIVVWRGIAETAKKYLHKGDKVYVEGEIRSRSFEDKNGVRHTVVEIFAESMEMVTVKQQTQHASSDDELPC</sequence>
<evidence type="ECO:0000313" key="4">
    <source>
        <dbReference type="EMBL" id="KAB6448073.1"/>
    </source>
</evidence>